<dbReference type="PANTHER" id="PTHR11668">
    <property type="entry name" value="SERINE/THREONINE PROTEIN PHOSPHATASE"/>
    <property type="match status" value="1"/>
</dbReference>
<dbReference type="InterPro" id="IPR029052">
    <property type="entry name" value="Metallo-depent_PP-like"/>
</dbReference>
<dbReference type="PANTHER" id="PTHR11668:SF496">
    <property type="entry name" value="SERINE_THREONINE-PROTEIN PHOSPHATASE"/>
    <property type="match status" value="1"/>
</dbReference>
<evidence type="ECO:0000313" key="3">
    <source>
        <dbReference type="Proteomes" id="UP001178507"/>
    </source>
</evidence>
<dbReference type="InterPro" id="IPR050341">
    <property type="entry name" value="PP1_catalytic_subunit"/>
</dbReference>
<feature type="region of interest" description="Disordered" evidence="1">
    <location>
        <begin position="198"/>
        <end position="222"/>
    </location>
</feature>
<name>A0AA36HVJ1_9DINO</name>
<sequence length="353" mass="38927">MARALPYIAVCKEKFLATHGGISPEFVRACRGGDFKHCLTPEIGQMMVWSDPTEQRGWVPSRRGPGIKMYGADVTLDFLRTHGLKTIIRGHEQQMKGHNIMSLGGEYGVITVFSAADYTGLFCTRSDGLPQKRPPWDYVNMFTSPGQHNRGAILFGDHDGIDLNFATQTLSGAQSRQLAADLTHSHCGGSYARSRRSYLEQTSAPSSHPVAGTRTPVTADTETEAKLPMSKFFSLAEMEELQQRKAHGLGNESCPELSASEAESHEQFIRASLASGLSDPQALAFEMRKLLDLQGEGFVCSETPETERAEACNMAKKDKLTLAVYRELFGEKGEEEIFEEDVAARENEVDEVL</sequence>
<evidence type="ECO:0000313" key="2">
    <source>
        <dbReference type="EMBL" id="CAJ1375427.1"/>
    </source>
</evidence>
<protein>
    <submittedName>
        <fullName evidence="2">Uncharacterized protein</fullName>
    </submittedName>
</protein>
<dbReference type="CDD" id="cd00144">
    <property type="entry name" value="MPP_PPP_family"/>
    <property type="match status" value="1"/>
</dbReference>
<gene>
    <name evidence="2" type="ORF">EVOR1521_LOCUS4702</name>
</gene>
<evidence type="ECO:0000256" key="1">
    <source>
        <dbReference type="SAM" id="MobiDB-lite"/>
    </source>
</evidence>
<dbReference type="EMBL" id="CAUJNA010000320">
    <property type="protein sequence ID" value="CAJ1375427.1"/>
    <property type="molecule type" value="Genomic_DNA"/>
</dbReference>
<proteinExistence type="predicted"/>
<accession>A0AA36HVJ1</accession>
<comment type="caution">
    <text evidence="2">The sequence shown here is derived from an EMBL/GenBank/DDBJ whole genome shotgun (WGS) entry which is preliminary data.</text>
</comment>
<reference evidence="2" key="1">
    <citation type="submission" date="2023-08" db="EMBL/GenBank/DDBJ databases">
        <authorList>
            <person name="Chen Y."/>
            <person name="Shah S."/>
            <person name="Dougan E. K."/>
            <person name="Thang M."/>
            <person name="Chan C."/>
        </authorList>
    </citation>
    <scope>NUCLEOTIDE SEQUENCE</scope>
</reference>
<dbReference type="Gene3D" id="3.60.21.10">
    <property type="match status" value="1"/>
</dbReference>
<dbReference type="Proteomes" id="UP001178507">
    <property type="component" value="Unassembled WGS sequence"/>
</dbReference>
<dbReference type="AlphaFoldDB" id="A0AA36HVJ1"/>
<organism evidence="2 3">
    <name type="scientific">Effrenium voratum</name>
    <dbReference type="NCBI Taxonomy" id="2562239"/>
    <lineage>
        <taxon>Eukaryota</taxon>
        <taxon>Sar</taxon>
        <taxon>Alveolata</taxon>
        <taxon>Dinophyceae</taxon>
        <taxon>Suessiales</taxon>
        <taxon>Symbiodiniaceae</taxon>
        <taxon>Effrenium</taxon>
    </lineage>
</organism>
<dbReference type="SUPFAM" id="SSF56300">
    <property type="entry name" value="Metallo-dependent phosphatases"/>
    <property type="match status" value="1"/>
</dbReference>
<keyword evidence="3" id="KW-1185">Reference proteome</keyword>